<name>A0ACB8ZUJ3_CICIN</name>
<protein>
    <submittedName>
        <fullName evidence="1">Uncharacterized protein</fullName>
    </submittedName>
</protein>
<reference evidence="1 2" key="2">
    <citation type="journal article" date="2022" name="Mol. Ecol. Resour.">
        <title>The genomes of chicory, endive, great burdock and yacon provide insights into Asteraceae paleo-polyploidization history and plant inulin production.</title>
        <authorList>
            <person name="Fan W."/>
            <person name="Wang S."/>
            <person name="Wang H."/>
            <person name="Wang A."/>
            <person name="Jiang F."/>
            <person name="Liu H."/>
            <person name="Zhao H."/>
            <person name="Xu D."/>
            <person name="Zhang Y."/>
        </authorList>
    </citation>
    <scope>NUCLEOTIDE SEQUENCE [LARGE SCALE GENOMIC DNA]</scope>
    <source>
        <strain evidence="2">cv. Punajuju</strain>
        <tissue evidence="1">Leaves</tissue>
    </source>
</reference>
<keyword evidence="2" id="KW-1185">Reference proteome</keyword>
<organism evidence="1 2">
    <name type="scientific">Cichorium intybus</name>
    <name type="common">Chicory</name>
    <dbReference type="NCBI Taxonomy" id="13427"/>
    <lineage>
        <taxon>Eukaryota</taxon>
        <taxon>Viridiplantae</taxon>
        <taxon>Streptophyta</taxon>
        <taxon>Embryophyta</taxon>
        <taxon>Tracheophyta</taxon>
        <taxon>Spermatophyta</taxon>
        <taxon>Magnoliopsida</taxon>
        <taxon>eudicotyledons</taxon>
        <taxon>Gunneridae</taxon>
        <taxon>Pentapetalae</taxon>
        <taxon>asterids</taxon>
        <taxon>campanulids</taxon>
        <taxon>Asterales</taxon>
        <taxon>Asteraceae</taxon>
        <taxon>Cichorioideae</taxon>
        <taxon>Cichorieae</taxon>
        <taxon>Cichoriinae</taxon>
        <taxon>Cichorium</taxon>
    </lineage>
</organism>
<evidence type="ECO:0000313" key="1">
    <source>
        <dbReference type="EMBL" id="KAI3701006.1"/>
    </source>
</evidence>
<dbReference type="Proteomes" id="UP001055811">
    <property type="component" value="Linkage Group LG08"/>
</dbReference>
<comment type="caution">
    <text evidence="1">The sequence shown here is derived from an EMBL/GenBank/DDBJ whole genome shotgun (WGS) entry which is preliminary data.</text>
</comment>
<proteinExistence type="predicted"/>
<sequence>MNQPKINCRMGKYEVGRTIDEGTFTKVKFGRVEQCTITNDESHGVYNDLQDGELIHGEIFNLFAAMSAVEIIDPKMDSGIVCRYYYVDEAIEDGAALSL</sequence>
<accession>A0ACB8ZUJ3</accession>
<evidence type="ECO:0000313" key="2">
    <source>
        <dbReference type="Proteomes" id="UP001055811"/>
    </source>
</evidence>
<gene>
    <name evidence="1" type="ORF">L2E82_45648</name>
</gene>
<reference evidence="2" key="1">
    <citation type="journal article" date="2022" name="Mol. Ecol. Resour.">
        <title>The genomes of chicory, endive, great burdock and yacon provide insights into Asteraceae palaeo-polyploidization history and plant inulin production.</title>
        <authorList>
            <person name="Fan W."/>
            <person name="Wang S."/>
            <person name="Wang H."/>
            <person name="Wang A."/>
            <person name="Jiang F."/>
            <person name="Liu H."/>
            <person name="Zhao H."/>
            <person name="Xu D."/>
            <person name="Zhang Y."/>
        </authorList>
    </citation>
    <scope>NUCLEOTIDE SEQUENCE [LARGE SCALE GENOMIC DNA]</scope>
    <source>
        <strain evidence="2">cv. Punajuju</strain>
    </source>
</reference>
<dbReference type="EMBL" id="CM042016">
    <property type="protein sequence ID" value="KAI3701006.1"/>
    <property type="molecule type" value="Genomic_DNA"/>
</dbReference>